<dbReference type="InterPro" id="IPR029058">
    <property type="entry name" value="AB_hydrolase_fold"/>
</dbReference>
<comment type="similarity">
    <text evidence="1 2">Belongs to the peptidase S10 family.</text>
</comment>
<dbReference type="Proteomes" id="UP001162131">
    <property type="component" value="Unassembled WGS sequence"/>
</dbReference>
<dbReference type="GO" id="GO:0004185">
    <property type="term" value="F:serine-type carboxypeptidase activity"/>
    <property type="evidence" value="ECO:0007669"/>
    <property type="project" value="UniProtKB-UniRule"/>
</dbReference>
<proteinExistence type="inferred from homology"/>
<gene>
    <name evidence="3" type="ORF">BSTOLATCC_MIC63716</name>
</gene>
<dbReference type="EC" id="3.4.16.-" evidence="2"/>
<feature type="signal peptide" evidence="2">
    <location>
        <begin position="1"/>
        <end position="21"/>
    </location>
</feature>
<dbReference type="PANTHER" id="PTHR11802">
    <property type="entry name" value="SERINE PROTEASE FAMILY S10 SERINE CARBOXYPEPTIDASE"/>
    <property type="match status" value="1"/>
</dbReference>
<dbReference type="PROSITE" id="PS00131">
    <property type="entry name" value="CARBOXYPEPT_SER_SER"/>
    <property type="match status" value="1"/>
</dbReference>
<dbReference type="Pfam" id="PF00450">
    <property type="entry name" value="Peptidase_S10"/>
    <property type="match status" value="1"/>
</dbReference>
<dbReference type="SUPFAM" id="SSF53474">
    <property type="entry name" value="alpha/beta-Hydrolases"/>
    <property type="match status" value="1"/>
</dbReference>
<accession>A0AAU9KED0</accession>
<keyword evidence="2" id="KW-0732">Signal</keyword>
<name>A0AAU9KED0_9CILI</name>
<protein>
    <recommendedName>
        <fullName evidence="2">Carboxypeptidase</fullName>
        <ecNumber evidence="2">3.4.16.-</ecNumber>
    </recommendedName>
</protein>
<keyword evidence="2" id="KW-0378">Hydrolase</keyword>
<evidence type="ECO:0000313" key="4">
    <source>
        <dbReference type="Proteomes" id="UP001162131"/>
    </source>
</evidence>
<keyword evidence="4" id="KW-1185">Reference proteome</keyword>
<dbReference type="InterPro" id="IPR018202">
    <property type="entry name" value="Ser_caboxypep_ser_AS"/>
</dbReference>
<evidence type="ECO:0000313" key="3">
    <source>
        <dbReference type="EMBL" id="CAG9335239.1"/>
    </source>
</evidence>
<reference evidence="3" key="1">
    <citation type="submission" date="2021-09" db="EMBL/GenBank/DDBJ databases">
        <authorList>
            <consortium name="AG Swart"/>
            <person name="Singh M."/>
            <person name="Singh A."/>
            <person name="Seah K."/>
            <person name="Emmerich C."/>
        </authorList>
    </citation>
    <scope>NUCLEOTIDE SEQUENCE</scope>
    <source>
        <strain evidence="3">ATCC30299</strain>
    </source>
</reference>
<keyword evidence="2" id="KW-0121">Carboxypeptidase</keyword>
<keyword evidence="2" id="KW-0645">Protease</keyword>
<feature type="chain" id="PRO_5043090664" description="Carboxypeptidase" evidence="2">
    <location>
        <begin position="22"/>
        <end position="437"/>
    </location>
</feature>
<dbReference type="GO" id="GO:0006508">
    <property type="term" value="P:proteolysis"/>
    <property type="evidence" value="ECO:0007669"/>
    <property type="project" value="UniProtKB-KW"/>
</dbReference>
<evidence type="ECO:0000256" key="2">
    <source>
        <dbReference type="RuleBase" id="RU361156"/>
    </source>
</evidence>
<dbReference type="AlphaFoldDB" id="A0AAU9KED0"/>
<dbReference type="InterPro" id="IPR001563">
    <property type="entry name" value="Peptidase_S10"/>
</dbReference>
<dbReference type="EMBL" id="CAJZBQ010000062">
    <property type="protein sequence ID" value="CAG9335239.1"/>
    <property type="molecule type" value="Genomic_DNA"/>
</dbReference>
<evidence type="ECO:0000256" key="1">
    <source>
        <dbReference type="ARBA" id="ARBA00009431"/>
    </source>
</evidence>
<dbReference type="PANTHER" id="PTHR11802:SF201">
    <property type="entry name" value="CARBOXYPEPTIDASE"/>
    <property type="match status" value="1"/>
</dbReference>
<comment type="caution">
    <text evidence="3">The sequence shown here is derived from an EMBL/GenBank/DDBJ whole genome shotgun (WGS) entry which is preliminary data.</text>
</comment>
<organism evidence="3 4">
    <name type="scientific">Blepharisma stoltei</name>
    <dbReference type="NCBI Taxonomy" id="1481888"/>
    <lineage>
        <taxon>Eukaryota</taxon>
        <taxon>Sar</taxon>
        <taxon>Alveolata</taxon>
        <taxon>Ciliophora</taxon>
        <taxon>Postciliodesmatophora</taxon>
        <taxon>Heterotrichea</taxon>
        <taxon>Heterotrichida</taxon>
        <taxon>Blepharismidae</taxon>
        <taxon>Blepharisma</taxon>
    </lineage>
</organism>
<dbReference type="PRINTS" id="PR00724">
    <property type="entry name" value="CRBOXYPTASEC"/>
</dbReference>
<sequence>MRGEEIINRLAGLILISVALSAPLADLVKNQPGLPAEYPASFDTYSGYLDIPNSDGKSLHYVLVESQNNPAIDPLILWMNGGPGCSSMAGFVYEHGPYVFTDETTVLLKNQWSWNTNASVIYLESPAGTGWSLLGASSNNVTDDEIAAHDNLQAIFQFFKKFPEYKNHDFYISGESYGGIYVPTLAYNILMYNSYSPHNSINLKGIIIGNPYVDDSTDSTSGLMKLLWSHALIDYEWYNKLVADCDNFNDWDSVACNNVTDYIQLSLLSNLNFYNIYGNCFPQNGFAPPRGIIPPCAGWEGSFQYFLNQTVRTAFNIPDSVPPWAFCIFLDYTEDLVHGSLYVFPFLIRSGLRIWVYSGDCDGGTPFIGTREWISSLNLPIKQKYTSWYVEDQVAGFYIEYEGLTFITVKGGGHNIPEWKRPEAWHIIMSFLNGISP</sequence>
<dbReference type="Gene3D" id="3.40.50.1820">
    <property type="entry name" value="alpha/beta hydrolase"/>
    <property type="match status" value="1"/>
</dbReference>